<reference evidence="1 2" key="1">
    <citation type="submission" date="2017-08" db="EMBL/GenBank/DDBJ databases">
        <title>Infants hospitalized years apart are colonized by the same room-sourced microbial strains.</title>
        <authorList>
            <person name="Brooks B."/>
            <person name="Olm M.R."/>
            <person name="Firek B.A."/>
            <person name="Baker R."/>
            <person name="Thomas B.C."/>
            <person name="Morowitz M.J."/>
            <person name="Banfield J.F."/>
        </authorList>
    </citation>
    <scope>NUCLEOTIDE SEQUENCE [LARGE SCALE GENOMIC DNA]</scope>
    <source>
        <strain evidence="1">S2_005_002_R2_29</strain>
    </source>
</reference>
<organism evidence="1 2">
    <name type="scientific">Micavibrio aeruginosavorus</name>
    <dbReference type="NCBI Taxonomy" id="349221"/>
    <lineage>
        <taxon>Bacteria</taxon>
        <taxon>Pseudomonadati</taxon>
        <taxon>Bdellovibrionota</taxon>
        <taxon>Bdellovibrionia</taxon>
        <taxon>Bdellovibrionales</taxon>
        <taxon>Pseudobdellovibrionaceae</taxon>
        <taxon>Micavibrio</taxon>
    </lineage>
</organism>
<name>A0A2W5N8N7_9BACT</name>
<dbReference type="Proteomes" id="UP000249417">
    <property type="component" value="Unassembled WGS sequence"/>
</dbReference>
<evidence type="ECO:0000313" key="2">
    <source>
        <dbReference type="Proteomes" id="UP000249417"/>
    </source>
</evidence>
<protein>
    <submittedName>
        <fullName evidence="1">Uncharacterized protein</fullName>
    </submittedName>
</protein>
<comment type="caution">
    <text evidence="1">The sequence shown here is derived from an EMBL/GenBank/DDBJ whole genome shotgun (WGS) entry which is preliminary data.</text>
</comment>
<gene>
    <name evidence="1" type="ORF">DI551_00840</name>
</gene>
<proteinExistence type="predicted"/>
<dbReference type="EMBL" id="QFQB01000002">
    <property type="protein sequence ID" value="PZQ48908.1"/>
    <property type="molecule type" value="Genomic_DNA"/>
</dbReference>
<evidence type="ECO:0000313" key="1">
    <source>
        <dbReference type="EMBL" id="PZQ48908.1"/>
    </source>
</evidence>
<dbReference type="AlphaFoldDB" id="A0A2W5N8N7"/>
<sequence>MNRDYAERRIREALKTSGGNATTARQKVINWAIEDPRLLQELVAPHLTGIVAHAVNRVMTAKEKPAPIKEPAAAKVPPSAKSDPFGMEILKAIALGNPAQFGQESGVSMKKQPASQRHIDAIRQMVSKDKKSGK</sequence>
<accession>A0A2W5N8N7</accession>